<reference evidence="3" key="1">
    <citation type="submission" date="2017-11" db="EMBL/GenBank/DDBJ databases">
        <authorList>
            <person name="Lima N.C."/>
            <person name="Parody-Merino A.M."/>
            <person name="Battley P.F."/>
            <person name="Fidler A.E."/>
            <person name="Prosdocimi F."/>
        </authorList>
    </citation>
    <scope>NUCLEOTIDE SEQUENCE [LARGE SCALE GENOMIC DNA]</scope>
</reference>
<reference evidence="3" key="2">
    <citation type="submission" date="2017-12" db="EMBL/GenBank/DDBJ databases">
        <title>Genome sequence of the Bar-tailed Godwit (Limosa lapponica baueri).</title>
        <authorList>
            <person name="Lima N.C.B."/>
            <person name="Parody-Merino A.M."/>
            <person name="Battley P.F."/>
            <person name="Fidler A.E."/>
            <person name="Prosdocimi F."/>
        </authorList>
    </citation>
    <scope>NUCLEOTIDE SEQUENCE [LARGE SCALE GENOMIC DNA]</scope>
</reference>
<sequence length="182" mass="20751">MGLLLTWHHVGELSGHRLPLLLPPLAEARRFQKDVADGIAVTVPVGHVALSAKEQRNVEAFGNGKTKHKEPVALHPWLCAGGCLLMERTQSWACEEDATLTNCGSRAKPGTFVPPSLRISVVKLESPSVSLSEKQKEAAREKRREEKRREEKRREEKRREEKRREEKRMWRFKKMVSVSANL</sequence>
<protein>
    <submittedName>
        <fullName evidence="2">Uncharacterized protein</fullName>
    </submittedName>
</protein>
<gene>
    <name evidence="2" type="ORF">llap_13189</name>
</gene>
<organism evidence="2 3">
    <name type="scientific">Limosa lapponica baueri</name>
    <dbReference type="NCBI Taxonomy" id="1758121"/>
    <lineage>
        <taxon>Eukaryota</taxon>
        <taxon>Metazoa</taxon>
        <taxon>Chordata</taxon>
        <taxon>Craniata</taxon>
        <taxon>Vertebrata</taxon>
        <taxon>Euteleostomi</taxon>
        <taxon>Archelosauria</taxon>
        <taxon>Archosauria</taxon>
        <taxon>Dinosauria</taxon>
        <taxon>Saurischia</taxon>
        <taxon>Theropoda</taxon>
        <taxon>Coelurosauria</taxon>
        <taxon>Aves</taxon>
        <taxon>Neognathae</taxon>
        <taxon>Neoaves</taxon>
        <taxon>Charadriiformes</taxon>
        <taxon>Scolopacidae</taxon>
        <taxon>Limosa</taxon>
    </lineage>
</organism>
<dbReference type="AlphaFoldDB" id="A0A2I0TRU7"/>
<evidence type="ECO:0000313" key="2">
    <source>
        <dbReference type="EMBL" id="PKU36507.1"/>
    </source>
</evidence>
<evidence type="ECO:0000313" key="3">
    <source>
        <dbReference type="Proteomes" id="UP000233556"/>
    </source>
</evidence>
<dbReference type="EMBL" id="KZ507591">
    <property type="protein sequence ID" value="PKU36507.1"/>
    <property type="molecule type" value="Genomic_DNA"/>
</dbReference>
<feature type="region of interest" description="Disordered" evidence="1">
    <location>
        <begin position="130"/>
        <end position="166"/>
    </location>
</feature>
<name>A0A2I0TRU7_LIMLA</name>
<keyword evidence="3" id="KW-1185">Reference proteome</keyword>
<evidence type="ECO:0000256" key="1">
    <source>
        <dbReference type="SAM" id="MobiDB-lite"/>
    </source>
</evidence>
<feature type="compositionally biased region" description="Basic and acidic residues" evidence="1">
    <location>
        <begin position="133"/>
        <end position="166"/>
    </location>
</feature>
<proteinExistence type="predicted"/>
<dbReference type="Proteomes" id="UP000233556">
    <property type="component" value="Unassembled WGS sequence"/>
</dbReference>
<accession>A0A2I0TRU7</accession>